<organism evidence="2 3">
    <name type="scientific">Streptomyces smaragdinus</name>
    <dbReference type="NCBI Taxonomy" id="2585196"/>
    <lineage>
        <taxon>Bacteria</taxon>
        <taxon>Bacillati</taxon>
        <taxon>Actinomycetota</taxon>
        <taxon>Actinomycetes</taxon>
        <taxon>Kitasatosporales</taxon>
        <taxon>Streptomycetaceae</taxon>
        <taxon>Streptomyces</taxon>
    </lineage>
</organism>
<gene>
    <name evidence="2" type="ORF">SRB5_38700</name>
</gene>
<accession>A0A7K0CJQ4</accession>
<dbReference type="EMBL" id="WEGJ01000015">
    <property type="protein sequence ID" value="MQY13719.1"/>
    <property type="molecule type" value="Genomic_DNA"/>
</dbReference>
<comment type="caution">
    <text evidence="2">The sequence shown here is derived from an EMBL/GenBank/DDBJ whole genome shotgun (WGS) entry which is preliminary data.</text>
</comment>
<evidence type="ECO:0000256" key="1">
    <source>
        <dbReference type="SAM" id="MobiDB-lite"/>
    </source>
</evidence>
<evidence type="ECO:0000313" key="2">
    <source>
        <dbReference type="EMBL" id="MQY13719.1"/>
    </source>
</evidence>
<sequence length="546" mass="58845">MKLPPHLAAWAEQLALLDPACATALGPVVRGVDGLLGGEPRTARPDGEPDGYDGLTNRGTPERLLMSQWLLAEEAPEEFLRRAARRELLHLAPAHTSRDRRGRIAVLTDTGPSQLGAARLVQLAALLVAHRRATARGTTLLLGVLGHGEPGTWHAGDLPEQLRLWLRARSAAEPDPRELTAWTDTLDRADDCWLLAGALLAAHPAAHRLKTLTAGETAWTETGASALTVRWAGRRARLAMPDPRAAVRILRGTGWRRTETAAHPLPAPGTGPLLFPGNGNRLAFTSADGQELITVQLPDEPGNAAYARPRRHRLMGPALAVGQHGRRLLVLCRTGPYLRLQVIGKPFPAADGFRVTARDLYPDDEGHILDPIIGHAHAMLLRRSGAWWRLPLKGAPTEAPEILWALPGERGDAPRLAHLPGDHADGMRIVLAPGGTYAWSADGESWRFTGPDGEHPVTRKTAAGESVCGAVLLAGHAHLVTRSPAGQLVRLRGPVRDAALTRWSGTPLPPAVHPLRPLLAVRRDDGTVEVANVEKDVRLLVLRGTR</sequence>
<dbReference type="AlphaFoldDB" id="A0A7K0CJQ4"/>
<name>A0A7K0CJQ4_9ACTN</name>
<evidence type="ECO:0000313" key="3">
    <source>
        <dbReference type="Proteomes" id="UP000466345"/>
    </source>
</evidence>
<proteinExistence type="predicted"/>
<dbReference type="OrthoDB" id="8593417at2"/>
<feature type="region of interest" description="Disordered" evidence="1">
    <location>
        <begin position="35"/>
        <end position="54"/>
    </location>
</feature>
<protein>
    <submittedName>
        <fullName evidence="2">Uncharacterized protein</fullName>
    </submittedName>
</protein>
<keyword evidence="3" id="KW-1185">Reference proteome</keyword>
<dbReference type="Proteomes" id="UP000466345">
    <property type="component" value="Unassembled WGS sequence"/>
</dbReference>
<reference evidence="2 3" key="1">
    <citation type="submission" date="2019-10" db="EMBL/GenBank/DDBJ databases">
        <title>Streptomyces smaragdinus sp. nov. and Streptomyces fabii sp. nov., isolated from the gut of fungus growing-termite Macrotermes natalensis.</title>
        <authorList>
            <person name="Schwitalla J."/>
            <person name="Benndorf R."/>
            <person name="Martin K."/>
            <person name="De Beer W."/>
            <person name="Kaster A.-K."/>
            <person name="Vollmers J."/>
            <person name="Poulsen M."/>
            <person name="Beemelmanns C."/>
        </authorList>
    </citation>
    <scope>NUCLEOTIDE SEQUENCE [LARGE SCALE GENOMIC DNA]</scope>
    <source>
        <strain evidence="2 3">RB5</strain>
    </source>
</reference>
<dbReference type="RefSeq" id="WP_153453728.1">
    <property type="nucleotide sequence ID" value="NZ_WEGJ01000015.1"/>
</dbReference>
<dbReference type="SUPFAM" id="SSF82171">
    <property type="entry name" value="DPP6 N-terminal domain-like"/>
    <property type="match status" value="1"/>
</dbReference>